<keyword evidence="2" id="KW-0812">Transmembrane</keyword>
<keyword evidence="4" id="KW-1185">Reference proteome</keyword>
<feature type="compositionally biased region" description="Basic and acidic residues" evidence="1">
    <location>
        <begin position="185"/>
        <end position="194"/>
    </location>
</feature>
<feature type="region of interest" description="Disordered" evidence="1">
    <location>
        <begin position="168"/>
        <end position="194"/>
    </location>
</feature>
<evidence type="ECO:0000256" key="2">
    <source>
        <dbReference type="SAM" id="Phobius"/>
    </source>
</evidence>
<keyword evidence="2" id="KW-1133">Transmembrane helix</keyword>
<feature type="transmembrane region" description="Helical" evidence="2">
    <location>
        <begin position="33"/>
        <end position="54"/>
    </location>
</feature>
<comment type="caution">
    <text evidence="3">The sequence shown here is derived from an EMBL/GenBank/DDBJ whole genome shotgun (WGS) entry which is preliminary data.</text>
</comment>
<feature type="transmembrane region" description="Helical" evidence="2">
    <location>
        <begin position="61"/>
        <end position="85"/>
    </location>
</feature>
<sequence length="194" mass="21112">MAFDFIVLLLCAIKLHLSRISSTIGTILLRDGIAYFFAAFGANLLQTIFAALTLNPVMNIIALPFALVVSVIAATTIFRHVFLLYDSFSHVSVGSGVGRQTFPGNNSTDHCDRVGGINNRLPLTQAFSNPTRISGRRSSDLTGFHMGPLKRSDLGEVTVHKMVEISVDHSNAPSAAPTVDVESMESDRHHKNEF</sequence>
<organism evidence="3 4">
    <name type="scientific">Marasmiellus scandens</name>
    <dbReference type="NCBI Taxonomy" id="2682957"/>
    <lineage>
        <taxon>Eukaryota</taxon>
        <taxon>Fungi</taxon>
        <taxon>Dikarya</taxon>
        <taxon>Basidiomycota</taxon>
        <taxon>Agaricomycotina</taxon>
        <taxon>Agaricomycetes</taxon>
        <taxon>Agaricomycetidae</taxon>
        <taxon>Agaricales</taxon>
        <taxon>Marasmiineae</taxon>
        <taxon>Omphalotaceae</taxon>
        <taxon>Marasmiellus</taxon>
    </lineage>
</organism>
<evidence type="ECO:0000313" key="3">
    <source>
        <dbReference type="EMBL" id="KAK7441001.1"/>
    </source>
</evidence>
<protein>
    <submittedName>
        <fullName evidence="3">Uncharacterized protein</fullName>
    </submittedName>
</protein>
<evidence type="ECO:0000256" key="1">
    <source>
        <dbReference type="SAM" id="MobiDB-lite"/>
    </source>
</evidence>
<dbReference type="Proteomes" id="UP001498398">
    <property type="component" value="Unassembled WGS sequence"/>
</dbReference>
<dbReference type="EMBL" id="JBANRG010000065">
    <property type="protein sequence ID" value="KAK7441001.1"/>
    <property type="molecule type" value="Genomic_DNA"/>
</dbReference>
<reference evidence="3 4" key="1">
    <citation type="submission" date="2024-01" db="EMBL/GenBank/DDBJ databases">
        <title>A draft genome for the cacao thread blight pathogen Marasmiellus scandens.</title>
        <authorList>
            <person name="Baruah I.K."/>
            <person name="Leung J."/>
            <person name="Bukari Y."/>
            <person name="Amoako-Attah I."/>
            <person name="Meinhardt L.W."/>
            <person name="Bailey B.A."/>
            <person name="Cohen S.P."/>
        </authorList>
    </citation>
    <scope>NUCLEOTIDE SEQUENCE [LARGE SCALE GENOMIC DNA]</scope>
    <source>
        <strain evidence="3 4">GH-19</strain>
    </source>
</reference>
<keyword evidence="2" id="KW-0472">Membrane</keyword>
<proteinExistence type="predicted"/>
<evidence type="ECO:0000313" key="4">
    <source>
        <dbReference type="Proteomes" id="UP001498398"/>
    </source>
</evidence>
<name>A0ABR1IY35_9AGAR</name>
<gene>
    <name evidence="3" type="ORF">VKT23_016782</name>
</gene>
<accession>A0ABR1IY35</accession>